<evidence type="ECO:0008006" key="3">
    <source>
        <dbReference type="Google" id="ProtNLM"/>
    </source>
</evidence>
<sequence length="179" mass="20009">MRNKRKGCEILCPRQREVWNSTHDSGSSVSNLKTHFSLEECSRRLKKRCKEDDDDGLCCEVTVGSCRSRTRLAATAPPSGSSSISLCGRGEETVHKEVEIMQHLSGHPGVVTLQSVYEDARFSFGDGVVSWWEDVKPENILLTASGKIKACRFWLGHEDCNSQDLAGWLEVQHVALKFL</sequence>
<keyword evidence="2" id="KW-1185">Reference proteome</keyword>
<organism evidence="1 2">
    <name type="scientific">Datura stramonium</name>
    <name type="common">Jimsonweed</name>
    <name type="synonym">Common thornapple</name>
    <dbReference type="NCBI Taxonomy" id="4076"/>
    <lineage>
        <taxon>Eukaryota</taxon>
        <taxon>Viridiplantae</taxon>
        <taxon>Streptophyta</taxon>
        <taxon>Embryophyta</taxon>
        <taxon>Tracheophyta</taxon>
        <taxon>Spermatophyta</taxon>
        <taxon>Magnoliopsida</taxon>
        <taxon>eudicotyledons</taxon>
        <taxon>Gunneridae</taxon>
        <taxon>Pentapetalae</taxon>
        <taxon>asterids</taxon>
        <taxon>lamiids</taxon>
        <taxon>Solanales</taxon>
        <taxon>Solanaceae</taxon>
        <taxon>Solanoideae</taxon>
        <taxon>Datureae</taxon>
        <taxon>Datura</taxon>
    </lineage>
</organism>
<dbReference type="SUPFAM" id="SSF56112">
    <property type="entry name" value="Protein kinase-like (PK-like)"/>
    <property type="match status" value="1"/>
</dbReference>
<dbReference type="EMBL" id="JACEIK010001933">
    <property type="protein sequence ID" value="MCD7473181.1"/>
    <property type="molecule type" value="Genomic_DNA"/>
</dbReference>
<reference evidence="1 2" key="1">
    <citation type="journal article" date="2021" name="BMC Genomics">
        <title>Datura genome reveals duplications of psychoactive alkaloid biosynthetic genes and high mutation rate following tissue culture.</title>
        <authorList>
            <person name="Rajewski A."/>
            <person name="Carter-House D."/>
            <person name="Stajich J."/>
            <person name="Litt A."/>
        </authorList>
    </citation>
    <scope>NUCLEOTIDE SEQUENCE [LARGE SCALE GENOMIC DNA]</scope>
    <source>
        <strain evidence="1">AR-01</strain>
    </source>
</reference>
<evidence type="ECO:0000313" key="1">
    <source>
        <dbReference type="EMBL" id="MCD7473181.1"/>
    </source>
</evidence>
<dbReference type="Proteomes" id="UP000823775">
    <property type="component" value="Unassembled WGS sequence"/>
</dbReference>
<protein>
    <recommendedName>
        <fullName evidence="3">Protein kinase domain-containing protein</fullName>
    </recommendedName>
</protein>
<evidence type="ECO:0000313" key="2">
    <source>
        <dbReference type="Proteomes" id="UP000823775"/>
    </source>
</evidence>
<gene>
    <name evidence="1" type="ORF">HAX54_014836</name>
</gene>
<dbReference type="InterPro" id="IPR011009">
    <property type="entry name" value="Kinase-like_dom_sf"/>
</dbReference>
<proteinExistence type="predicted"/>
<name>A0ABS8TQP4_DATST</name>
<accession>A0ABS8TQP4</accession>
<comment type="caution">
    <text evidence="1">The sequence shown here is derived from an EMBL/GenBank/DDBJ whole genome shotgun (WGS) entry which is preliminary data.</text>
</comment>